<gene>
    <name evidence="2" type="ORF">HD597_010939</name>
</gene>
<dbReference type="AlphaFoldDB" id="A0A9X2GUC5"/>
<organism evidence="2 3">
    <name type="scientific">Nonomuraea thailandensis</name>
    <dbReference type="NCBI Taxonomy" id="1188745"/>
    <lineage>
        <taxon>Bacteria</taxon>
        <taxon>Bacillati</taxon>
        <taxon>Actinomycetota</taxon>
        <taxon>Actinomycetes</taxon>
        <taxon>Streptosporangiales</taxon>
        <taxon>Streptosporangiaceae</taxon>
        <taxon>Nonomuraea</taxon>
    </lineage>
</organism>
<evidence type="ECO:0000256" key="1">
    <source>
        <dbReference type="SAM" id="SignalP"/>
    </source>
</evidence>
<proteinExistence type="predicted"/>
<evidence type="ECO:0000313" key="3">
    <source>
        <dbReference type="Proteomes" id="UP001139648"/>
    </source>
</evidence>
<dbReference type="RefSeq" id="WP_379498535.1">
    <property type="nucleotide sequence ID" value="NZ_JBHSUE010000176.1"/>
</dbReference>
<accession>A0A9X2GUC5</accession>
<sequence length="108" mass="11479">MHFHSRRILGITALTLAAATLVAAPAYAGDDAGIMAGGEVETDTKAWLHVFADDDGPQVHLIGEPMRDVVLPRELWFPLCSPEPDLRIPLISEVLPRLMGCPAPAAGG</sequence>
<protein>
    <submittedName>
        <fullName evidence="2">Uncharacterized protein</fullName>
    </submittedName>
</protein>
<name>A0A9X2GUC5_9ACTN</name>
<comment type="caution">
    <text evidence="2">The sequence shown here is derived from an EMBL/GenBank/DDBJ whole genome shotgun (WGS) entry which is preliminary data.</text>
</comment>
<keyword evidence="1" id="KW-0732">Signal</keyword>
<feature type="chain" id="PRO_5040828022" evidence="1">
    <location>
        <begin position="29"/>
        <end position="108"/>
    </location>
</feature>
<feature type="signal peptide" evidence="1">
    <location>
        <begin position="1"/>
        <end position="28"/>
    </location>
</feature>
<keyword evidence="3" id="KW-1185">Reference proteome</keyword>
<dbReference type="Proteomes" id="UP001139648">
    <property type="component" value="Unassembled WGS sequence"/>
</dbReference>
<dbReference type="EMBL" id="JAMZEB010000002">
    <property type="protein sequence ID" value="MCP2363919.1"/>
    <property type="molecule type" value="Genomic_DNA"/>
</dbReference>
<evidence type="ECO:0000313" key="2">
    <source>
        <dbReference type="EMBL" id="MCP2363919.1"/>
    </source>
</evidence>
<reference evidence="2" key="1">
    <citation type="submission" date="2022-06" db="EMBL/GenBank/DDBJ databases">
        <title>Sequencing the genomes of 1000 actinobacteria strains.</title>
        <authorList>
            <person name="Klenk H.-P."/>
        </authorList>
    </citation>
    <scope>NUCLEOTIDE SEQUENCE</scope>
    <source>
        <strain evidence="2">DSM 46694</strain>
    </source>
</reference>